<dbReference type="FunFam" id="3.40.50.720:FF:000084">
    <property type="entry name" value="Short-chain dehydrogenase reductase"/>
    <property type="match status" value="1"/>
</dbReference>
<comment type="caution">
    <text evidence="3">The sequence shown here is derived from an EMBL/GenBank/DDBJ whole genome shotgun (WGS) entry which is preliminary data.</text>
</comment>
<dbReference type="SUPFAM" id="SSF51735">
    <property type="entry name" value="NAD(P)-binding Rossmann-fold domains"/>
    <property type="match status" value="1"/>
</dbReference>
<keyword evidence="2" id="KW-0560">Oxidoreductase</keyword>
<sequence>MSGKLSGKVAIITGGAGGLGKGIVERFKNDGADVILADFVEEVGKKTAEELKVEFFKCDVTSREDWEAVVKFAHEKFGKIDAVVNNAGWTYSNKVSEEGTDYQRLTDLALQSTLEVTDAEFDKVFAVNVKAIYYSANAVVPYMQKQGQGGSFVTIASTAGIRPRGGLTWYNATKAAVINATKSMAVEYAKDNIRFNNVCPVVALGTGLTSSFLGHASNESKFMATIPLGRGSTPKDIGNACAFLCYPESNFLTGIDIPVDGGRCV</sequence>
<dbReference type="EMBL" id="JASUXU010000012">
    <property type="protein sequence ID" value="KAK0323576.1"/>
    <property type="molecule type" value="Genomic_DNA"/>
</dbReference>
<dbReference type="PANTHER" id="PTHR43639">
    <property type="entry name" value="OXIDOREDUCTASE, SHORT-CHAIN DEHYDROGENASE/REDUCTASE FAMILY (AFU_ORTHOLOGUE AFUA_5G02870)"/>
    <property type="match status" value="1"/>
</dbReference>
<dbReference type="PRINTS" id="PR00081">
    <property type="entry name" value="GDHRDH"/>
</dbReference>
<dbReference type="InterPro" id="IPR002347">
    <property type="entry name" value="SDR_fam"/>
</dbReference>
<keyword evidence="1" id="KW-0521">NADP</keyword>
<evidence type="ECO:0000313" key="4">
    <source>
        <dbReference type="Proteomes" id="UP001168146"/>
    </source>
</evidence>
<dbReference type="Gene3D" id="3.40.50.720">
    <property type="entry name" value="NAD(P)-binding Rossmann-like Domain"/>
    <property type="match status" value="1"/>
</dbReference>
<accession>A0AAN6FTG3</accession>
<reference evidence="3" key="1">
    <citation type="submission" date="2021-12" db="EMBL/GenBank/DDBJ databases">
        <title>Black yeast isolated from Biological Soil Crust.</title>
        <authorList>
            <person name="Kurbessoian T."/>
        </authorList>
    </citation>
    <scope>NUCLEOTIDE SEQUENCE</scope>
    <source>
        <strain evidence="3">CCFEE 5208</strain>
    </source>
</reference>
<evidence type="ECO:0000313" key="3">
    <source>
        <dbReference type="EMBL" id="KAK0323576.1"/>
    </source>
</evidence>
<dbReference type="Proteomes" id="UP001168146">
    <property type="component" value="Unassembled WGS sequence"/>
</dbReference>
<protein>
    <recommendedName>
        <fullName evidence="5">4-formylbenzenesulfonate dehydrogenase TsaC1/TsaC2</fullName>
    </recommendedName>
</protein>
<dbReference type="AlphaFoldDB" id="A0AAN6FTG3"/>
<dbReference type="GO" id="GO:0016491">
    <property type="term" value="F:oxidoreductase activity"/>
    <property type="evidence" value="ECO:0007669"/>
    <property type="project" value="UniProtKB-KW"/>
</dbReference>
<organism evidence="3 4">
    <name type="scientific">Friedmanniomyces endolithicus</name>
    <dbReference type="NCBI Taxonomy" id="329885"/>
    <lineage>
        <taxon>Eukaryota</taxon>
        <taxon>Fungi</taxon>
        <taxon>Dikarya</taxon>
        <taxon>Ascomycota</taxon>
        <taxon>Pezizomycotina</taxon>
        <taxon>Dothideomycetes</taxon>
        <taxon>Dothideomycetidae</taxon>
        <taxon>Mycosphaerellales</taxon>
        <taxon>Teratosphaeriaceae</taxon>
        <taxon>Friedmanniomyces</taxon>
    </lineage>
</organism>
<dbReference type="Pfam" id="PF13561">
    <property type="entry name" value="adh_short_C2"/>
    <property type="match status" value="1"/>
</dbReference>
<dbReference type="InterPro" id="IPR036291">
    <property type="entry name" value="NAD(P)-bd_dom_sf"/>
</dbReference>
<evidence type="ECO:0008006" key="5">
    <source>
        <dbReference type="Google" id="ProtNLM"/>
    </source>
</evidence>
<evidence type="ECO:0000256" key="1">
    <source>
        <dbReference type="ARBA" id="ARBA00022857"/>
    </source>
</evidence>
<name>A0AAN6FTG3_9PEZI</name>
<dbReference type="NCBIfam" id="NF005559">
    <property type="entry name" value="PRK07231.1"/>
    <property type="match status" value="1"/>
</dbReference>
<proteinExistence type="predicted"/>
<evidence type="ECO:0000256" key="2">
    <source>
        <dbReference type="ARBA" id="ARBA00023002"/>
    </source>
</evidence>
<dbReference type="PRINTS" id="PR00080">
    <property type="entry name" value="SDRFAMILY"/>
</dbReference>
<gene>
    <name evidence="3" type="ORF">LTR82_005323</name>
</gene>
<dbReference type="PANTHER" id="PTHR43639:SF5">
    <property type="entry name" value="OXIDOREDUCTASE, SHORT-CHAIN DEHYDROGENASE_REDUCTASE FAMILY (AFU_ORTHOLOGUE AFUA_6G09140)"/>
    <property type="match status" value="1"/>
</dbReference>